<evidence type="ECO:0000256" key="1">
    <source>
        <dbReference type="PROSITE-ProRule" id="PRU00235"/>
    </source>
</evidence>
<feature type="repeat" description="RCC1" evidence="1">
    <location>
        <begin position="161"/>
        <end position="211"/>
    </location>
</feature>
<dbReference type="Pfam" id="PF00415">
    <property type="entry name" value="RCC1"/>
    <property type="match status" value="2"/>
</dbReference>
<feature type="repeat" description="RCC1" evidence="1">
    <location>
        <begin position="3"/>
        <end position="55"/>
    </location>
</feature>
<feature type="repeat" description="RCC1" evidence="1">
    <location>
        <begin position="254"/>
        <end position="291"/>
    </location>
</feature>
<dbReference type="InterPro" id="IPR051553">
    <property type="entry name" value="Ran_GTPase-activating"/>
</dbReference>
<organism evidence="2 3">
    <name type="scientific">Cochliobolus sativus</name>
    <name type="common">Common root rot and spot blotch fungus</name>
    <name type="synonym">Bipolaris sorokiniana</name>
    <dbReference type="NCBI Taxonomy" id="45130"/>
    <lineage>
        <taxon>Eukaryota</taxon>
        <taxon>Fungi</taxon>
        <taxon>Dikarya</taxon>
        <taxon>Ascomycota</taxon>
        <taxon>Pezizomycotina</taxon>
        <taxon>Dothideomycetes</taxon>
        <taxon>Pleosporomycetidae</taxon>
        <taxon>Pleosporales</taxon>
        <taxon>Pleosporineae</taxon>
        <taxon>Pleosporaceae</taxon>
        <taxon>Bipolaris</taxon>
    </lineage>
</organism>
<dbReference type="PRINTS" id="PR00633">
    <property type="entry name" value="RCCNDNSATION"/>
</dbReference>
<dbReference type="AlphaFoldDB" id="A0A8H6DUB9"/>
<dbReference type="PANTHER" id="PTHR45982:SF5">
    <property type="entry name" value="RCC DOMAIN-CONTAINING PROTEIN ATS1"/>
    <property type="match status" value="1"/>
</dbReference>
<dbReference type="PANTHER" id="PTHR45982">
    <property type="entry name" value="REGULATOR OF CHROMOSOME CONDENSATION"/>
    <property type="match status" value="1"/>
</dbReference>
<proteinExistence type="predicted"/>
<comment type="caution">
    <text evidence="2">The sequence shown here is derived from an EMBL/GenBank/DDBJ whole genome shotgun (WGS) entry which is preliminary data.</text>
</comment>
<dbReference type="Pfam" id="PF13540">
    <property type="entry name" value="RCC1_2"/>
    <property type="match status" value="1"/>
</dbReference>
<dbReference type="InterPro" id="IPR009091">
    <property type="entry name" value="RCC1/BLIP-II"/>
</dbReference>
<accession>A0A8H6DUB9</accession>
<dbReference type="GO" id="GO:0005085">
    <property type="term" value="F:guanyl-nucleotide exchange factor activity"/>
    <property type="evidence" value="ECO:0007669"/>
    <property type="project" value="TreeGrafter"/>
</dbReference>
<evidence type="ECO:0000313" key="3">
    <source>
        <dbReference type="Proteomes" id="UP000624244"/>
    </source>
</evidence>
<protein>
    <submittedName>
        <fullName evidence="2">Uncharacterized protein</fullName>
    </submittedName>
</protein>
<dbReference type="Gene3D" id="2.130.10.30">
    <property type="entry name" value="Regulator of chromosome condensation 1/beta-lactamase-inhibitor protein II"/>
    <property type="match status" value="2"/>
</dbReference>
<evidence type="ECO:0000313" key="2">
    <source>
        <dbReference type="EMBL" id="KAF5848716.1"/>
    </source>
</evidence>
<reference evidence="2" key="1">
    <citation type="submission" date="2019-11" db="EMBL/GenBank/DDBJ databases">
        <title>Bipolaris sorokiniana Genome sequencing.</title>
        <authorList>
            <person name="Wang H."/>
        </authorList>
    </citation>
    <scope>NUCLEOTIDE SEQUENCE</scope>
</reference>
<dbReference type="Proteomes" id="UP000624244">
    <property type="component" value="Unassembled WGS sequence"/>
</dbReference>
<dbReference type="PROSITE" id="PS50012">
    <property type="entry name" value="RCC1_3"/>
    <property type="match status" value="4"/>
</dbReference>
<dbReference type="InterPro" id="IPR000408">
    <property type="entry name" value="Reg_chr_condens"/>
</dbReference>
<dbReference type="GO" id="GO:0005737">
    <property type="term" value="C:cytoplasm"/>
    <property type="evidence" value="ECO:0007669"/>
    <property type="project" value="TreeGrafter"/>
</dbReference>
<feature type="repeat" description="RCC1" evidence="1">
    <location>
        <begin position="109"/>
        <end position="160"/>
    </location>
</feature>
<name>A0A8H6DUB9_COCSA</name>
<gene>
    <name evidence="2" type="ORF">GGP41_009871</name>
</gene>
<sequence length="348" mass="37994">MPCQMYAFGSNGEGQLGLPAAEIVNVPTKVSSTLPLADILAVRGGDNHTLILCKDGVVYGVGDNRKGQLDSLEKESRIPVFKRVYENASLIAATCESSAYITRSASGESYIRTEGTGQWGELGREEQPSAETLTRITMPLPGRIIDFAAGVWHYVAILDDGSVYGWGKARLGQLGDSLTGKVTTPTKIKDIPFKPIKVICGKDFTYLIGEPSSGDHILLGKDKFNIISSMPEHVRGWKDIGTTWHAIFVLFNDGTLIAWGKENMWRLLPPNLPLLDKIAMGSDHVLAVTRDGGLISWGWGKHGNCGNLKNLKQEIKNDMVSEFWNKIEIPGKIETIGAGFCTSFVVTR</sequence>
<dbReference type="EMBL" id="WNKQ01000010">
    <property type="protein sequence ID" value="KAF5848716.1"/>
    <property type="molecule type" value="Genomic_DNA"/>
</dbReference>
<dbReference type="SUPFAM" id="SSF50985">
    <property type="entry name" value="RCC1/BLIP-II"/>
    <property type="match status" value="1"/>
</dbReference>